<gene>
    <name evidence="1" type="ORF">IQ22_03331</name>
</gene>
<keyword evidence="2" id="KW-1185">Reference proteome</keyword>
<dbReference type="Proteomes" id="UP000316905">
    <property type="component" value="Unassembled WGS sequence"/>
</dbReference>
<comment type="caution">
    <text evidence="1">The sequence shown here is derived from an EMBL/GenBank/DDBJ whole genome shotgun (WGS) entry which is preliminary data.</text>
</comment>
<name>A0A562Q720_9PSED</name>
<dbReference type="AlphaFoldDB" id="A0A562Q720"/>
<evidence type="ECO:0000313" key="1">
    <source>
        <dbReference type="EMBL" id="TWI52561.1"/>
    </source>
</evidence>
<evidence type="ECO:0000313" key="2">
    <source>
        <dbReference type="Proteomes" id="UP000316905"/>
    </source>
</evidence>
<reference evidence="1 2" key="1">
    <citation type="journal article" date="2015" name="Stand. Genomic Sci.">
        <title>Genomic Encyclopedia of Bacterial and Archaeal Type Strains, Phase III: the genomes of soil and plant-associated and newly described type strains.</title>
        <authorList>
            <person name="Whitman W.B."/>
            <person name="Woyke T."/>
            <person name="Klenk H.P."/>
            <person name="Zhou Y."/>
            <person name="Lilburn T.G."/>
            <person name="Beck B.J."/>
            <person name="De Vos P."/>
            <person name="Vandamme P."/>
            <person name="Eisen J.A."/>
            <person name="Garrity G."/>
            <person name="Hugenholtz P."/>
            <person name="Kyrpides N.C."/>
        </authorList>
    </citation>
    <scope>NUCLEOTIDE SEQUENCE [LARGE SCALE GENOMIC DNA]</scope>
    <source>
        <strain evidence="1 2">CGMCC 1.6858</strain>
    </source>
</reference>
<dbReference type="EMBL" id="VLKY01000011">
    <property type="protein sequence ID" value="TWI52561.1"/>
    <property type="molecule type" value="Genomic_DNA"/>
</dbReference>
<sequence>MWTRAFRPTGIKWSSFSQVKYILKLYSQQRYFSMYNVLPIGSPLKSAISKSFISV</sequence>
<organism evidence="1 2">
    <name type="scientific">Pseudomonas duriflava</name>
    <dbReference type="NCBI Taxonomy" id="459528"/>
    <lineage>
        <taxon>Bacteria</taxon>
        <taxon>Pseudomonadati</taxon>
        <taxon>Pseudomonadota</taxon>
        <taxon>Gammaproteobacteria</taxon>
        <taxon>Pseudomonadales</taxon>
        <taxon>Pseudomonadaceae</taxon>
        <taxon>Pseudomonas</taxon>
    </lineage>
</organism>
<protein>
    <submittedName>
        <fullName evidence="1">Uncharacterized protein</fullName>
    </submittedName>
</protein>
<accession>A0A562Q720</accession>
<proteinExistence type="predicted"/>